<gene>
    <name evidence="4" type="ORF">QBC42DRAFT_299741</name>
</gene>
<feature type="transmembrane region" description="Helical" evidence="3">
    <location>
        <begin position="1441"/>
        <end position="1462"/>
    </location>
</feature>
<comment type="caution">
    <text evidence="4">The sequence shown here is derived from an EMBL/GenBank/DDBJ whole genome shotgun (WGS) entry which is preliminary data.</text>
</comment>
<dbReference type="Proteomes" id="UP001321749">
    <property type="component" value="Unassembled WGS sequence"/>
</dbReference>
<reference evidence="4" key="2">
    <citation type="submission" date="2023-06" db="EMBL/GenBank/DDBJ databases">
        <authorList>
            <consortium name="Lawrence Berkeley National Laboratory"/>
            <person name="Mondo S.J."/>
            <person name="Hensen N."/>
            <person name="Bonometti L."/>
            <person name="Westerberg I."/>
            <person name="Brannstrom I.O."/>
            <person name="Guillou S."/>
            <person name="Cros-Aarteil S."/>
            <person name="Calhoun S."/>
            <person name="Haridas S."/>
            <person name="Kuo A."/>
            <person name="Pangilinan J."/>
            <person name="Riley R."/>
            <person name="Labutti K."/>
            <person name="Andreopoulos B."/>
            <person name="Lipzen A."/>
            <person name="Chen C."/>
            <person name="Yanf M."/>
            <person name="Daum C."/>
            <person name="Ng V."/>
            <person name="Clum A."/>
            <person name="Steindorff A."/>
            <person name="Ohm R."/>
            <person name="Martin F."/>
            <person name="Silar P."/>
            <person name="Natvig D."/>
            <person name="Lalanne C."/>
            <person name="Gautier V."/>
            <person name="Ament-Velasquez S.L."/>
            <person name="Kruys A."/>
            <person name="Hutchinson M.I."/>
            <person name="Powell A.J."/>
            <person name="Barry K."/>
            <person name="Miller A.N."/>
            <person name="Grigoriev I.V."/>
            <person name="Debuchy R."/>
            <person name="Gladieux P."/>
            <person name="Thoren M.H."/>
            <person name="Johannesson H."/>
        </authorList>
    </citation>
    <scope>NUCLEOTIDE SEQUENCE</scope>
    <source>
        <strain evidence="4">PSN324</strain>
    </source>
</reference>
<evidence type="ECO:0000256" key="2">
    <source>
        <dbReference type="SAM" id="MobiDB-lite"/>
    </source>
</evidence>
<feature type="coiled-coil region" evidence="1">
    <location>
        <begin position="279"/>
        <end position="313"/>
    </location>
</feature>
<reference evidence="4" key="1">
    <citation type="journal article" date="2023" name="Mol. Phylogenet. Evol.">
        <title>Genome-scale phylogeny and comparative genomics of the fungal order Sordariales.</title>
        <authorList>
            <person name="Hensen N."/>
            <person name="Bonometti L."/>
            <person name="Westerberg I."/>
            <person name="Brannstrom I.O."/>
            <person name="Guillou S."/>
            <person name="Cros-Aarteil S."/>
            <person name="Calhoun S."/>
            <person name="Haridas S."/>
            <person name="Kuo A."/>
            <person name="Mondo S."/>
            <person name="Pangilinan J."/>
            <person name="Riley R."/>
            <person name="LaButti K."/>
            <person name="Andreopoulos B."/>
            <person name="Lipzen A."/>
            <person name="Chen C."/>
            <person name="Yan M."/>
            <person name="Daum C."/>
            <person name="Ng V."/>
            <person name="Clum A."/>
            <person name="Steindorff A."/>
            <person name="Ohm R.A."/>
            <person name="Martin F."/>
            <person name="Silar P."/>
            <person name="Natvig D.O."/>
            <person name="Lalanne C."/>
            <person name="Gautier V."/>
            <person name="Ament-Velasquez S.L."/>
            <person name="Kruys A."/>
            <person name="Hutchinson M.I."/>
            <person name="Powell A.J."/>
            <person name="Barry K."/>
            <person name="Miller A.N."/>
            <person name="Grigoriev I.V."/>
            <person name="Debuchy R."/>
            <person name="Gladieux P."/>
            <person name="Hiltunen Thoren M."/>
            <person name="Johannesson H."/>
        </authorList>
    </citation>
    <scope>NUCLEOTIDE SEQUENCE</scope>
    <source>
        <strain evidence="4">PSN324</strain>
    </source>
</reference>
<feature type="transmembrane region" description="Helical" evidence="3">
    <location>
        <begin position="1357"/>
        <end position="1378"/>
    </location>
</feature>
<feature type="region of interest" description="Disordered" evidence="2">
    <location>
        <begin position="1"/>
        <end position="79"/>
    </location>
</feature>
<dbReference type="SUPFAM" id="SSF69989">
    <property type="entry name" value="C-terminal domain of PLC-beta"/>
    <property type="match status" value="1"/>
</dbReference>
<evidence type="ECO:0000256" key="3">
    <source>
        <dbReference type="SAM" id="Phobius"/>
    </source>
</evidence>
<evidence type="ECO:0000313" key="4">
    <source>
        <dbReference type="EMBL" id="KAK4459078.1"/>
    </source>
</evidence>
<evidence type="ECO:0000256" key="1">
    <source>
        <dbReference type="SAM" id="Coils"/>
    </source>
</evidence>
<feature type="compositionally biased region" description="Basic and acidic residues" evidence="2">
    <location>
        <begin position="224"/>
        <end position="236"/>
    </location>
</feature>
<feature type="compositionally biased region" description="Basic and acidic residues" evidence="2">
    <location>
        <begin position="1110"/>
        <end position="1125"/>
    </location>
</feature>
<feature type="coiled-coil region" evidence="1">
    <location>
        <begin position="996"/>
        <end position="1030"/>
    </location>
</feature>
<dbReference type="EMBL" id="MU865047">
    <property type="protein sequence ID" value="KAK4459078.1"/>
    <property type="molecule type" value="Genomic_DNA"/>
</dbReference>
<feature type="region of interest" description="Disordered" evidence="2">
    <location>
        <begin position="318"/>
        <end position="338"/>
    </location>
</feature>
<protein>
    <submittedName>
        <fullName evidence="4">Uncharacterized protein</fullName>
    </submittedName>
</protein>
<feature type="region of interest" description="Disordered" evidence="2">
    <location>
        <begin position="224"/>
        <end position="251"/>
    </location>
</feature>
<feature type="compositionally biased region" description="Low complexity" evidence="2">
    <location>
        <begin position="668"/>
        <end position="705"/>
    </location>
</feature>
<feature type="compositionally biased region" description="Polar residues" evidence="2">
    <location>
        <begin position="627"/>
        <end position="644"/>
    </location>
</feature>
<feature type="compositionally biased region" description="Basic and acidic residues" evidence="2">
    <location>
        <begin position="1"/>
        <end position="24"/>
    </location>
</feature>
<dbReference type="PANTHER" id="PTHR45615">
    <property type="entry name" value="MYOSIN HEAVY CHAIN, NON-MUSCLE"/>
    <property type="match status" value="1"/>
</dbReference>
<organism evidence="4 5">
    <name type="scientific">Cladorrhinum samala</name>
    <dbReference type="NCBI Taxonomy" id="585594"/>
    <lineage>
        <taxon>Eukaryota</taxon>
        <taxon>Fungi</taxon>
        <taxon>Dikarya</taxon>
        <taxon>Ascomycota</taxon>
        <taxon>Pezizomycotina</taxon>
        <taxon>Sordariomycetes</taxon>
        <taxon>Sordariomycetidae</taxon>
        <taxon>Sordariales</taxon>
        <taxon>Podosporaceae</taxon>
        <taxon>Cladorrhinum</taxon>
    </lineage>
</organism>
<proteinExistence type="predicted"/>
<feature type="region of interest" description="Disordered" evidence="2">
    <location>
        <begin position="619"/>
        <end position="719"/>
    </location>
</feature>
<feature type="coiled-coil region" evidence="1">
    <location>
        <begin position="544"/>
        <end position="585"/>
    </location>
</feature>
<feature type="transmembrane region" description="Helical" evidence="3">
    <location>
        <begin position="1331"/>
        <end position="1351"/>
    </location>
</feature>
<keyword evidence="1" id="KW-0175">Coiled coil</keyword>
<keyword evidence="5" id="KW-1185">Reference proteome</keyword>
<name>A0AAV9HEG4_9PEZI</name>
<evidence type="ECO:0000313" key="5">
    <source>
        <dbReference type="Proteomes" id="UP001321749"/>
    </source>
</evidence>
<sequence>MASKDSKQPGSKGQKDAAEEEKSGGEVFAGAGMGEFSNVINPPPTKDRSRPPRAGSTQHAAAREASRFSARSDSSNVETYDSLEAHDPWTKGGKPWTEEHYNRLVTALNEELTDPVHNGLFSITDPDGHLQRVIRASADDGAQVAWNKLLNRVDVLIKARIDYIQMLGQTNQILTKEREDHQGDKQTIEKLRKQTDDLDRELIRLEEVYAETLEKHDAEVHALRENAKARDRERGNRIAGGEETSEDSGKQNVAIKIREELRIEREFRKAAEEESRNTIEALQTENMSLTAALEKIQDEKTKLQGELERVAKEKEVVHKGVSETKKGGSTSTSIESSAIHELKPERLQESNVLDAYLLQDQIEELKQRLAARDQSQGHTDPGGQLAKESDAYQAEIANLQANHAQELENLKSNHEKELEAHTRQIADLEADHARQIKDLKARHEKETESYKAKLSKLRSDHSKQLTDLRGHHAREIENHQKELAKLQSDHAQQFKDLHNKHRKEVEHYQKEIKALNSNLTARDARNAQPTDEVIRLKESRSARENELSERVDVATGERDALQKQIEDLRASLDEIQEQLTYFDQESKNPANTALTQDVVRQAGKHKAIQSIQDLVRSLSRLPPSRSASTVTSSTDSKRSASGRTPPSRLPRRSANPSTGRLPGKAEDSSSSSSVRFVRSPQASSKLSSPSGGSGGAQHSSAQSLQTSKYKEDTGYPETMFQDDFDNEVAILDQDISQLKPLSRSTGETEEQFRDRIRALQRRADELSGYNTHNDAAKKTIEEGMKVLEALGGRYLRDGEQATQPSDLLECLDTAVGIIEDFKDKAAAAYDDADEIRKAVRACLAPLNRVLQKLQKIEPKGPAQREITNLAITVRDWARTLDSDTQPPTAIRERMDEHERNLGKLVGWHWHEFPLDAKRLASVSRRIQALQENGEAAEQIAEKYRAYKATWGNSLPERSDKSQLDSLAAEFIDGGAWTRPYALEKLLHQVGDLLPGHASMEEQRNELRKTLDSIEEEILDLDSRLDHLNGQAEEKQAHIDNHGILRNVGKLKRHKQFLLDGYKRCKRDLDALQQNVSQPLESFYRTEAGAATERVESVVSTTLLNLSAAAKKPDPPKHDTKRHEGSQTELPSRGQQGTQTQSLGKRDGGSQTELPSRRQQGAQTQSLVRRDGSSQTEPHSRRQQGTQTQSVVRRDEGSQTKPPAPPPPREQRATQTQSLAKKDEGSQTKPPTKGQQGTQTQLLAERDEGSQTEAPAPVTPEISNPHLAGACFCTILAWLWPRAYSRIVKGGCCSAGRMLNPTVSGKQPANPGNGQTCRGHHGHGRLSASGDVYTIICNILTALLWLVGLFIYSPLDFAFFGLSIAALALTPFNWIRLYIQFVIKYTWYKLIEEGEEINSFDTNHPRAHPTLRGPAGRPIYKAPKKPGYPWNFRPGAFTPARIVSFLIVMWTTYVTLIWAATWYEREIWRGANTWSKWRGSGPNARVSVKDRVVYAGMVVDEIPYPTWSPVSADFGLLVEQVVRVCGGWIHGLFYETGSRLGSSFADGSAVLAQRYWGSRAEEL</sequence>
<feature type="compositionally biased region" description="Low complexity" evidence="2">
    <location>
        <begin position="1226"/>
        <end position="1240"/>
    </location>
</feature>
<keyword evidence="3" id="KW-1133">Transmembrane helix</keyword>
<keyword evidence="3" id="KW-0472">Membrane</keyword>
<accession>A0AAV9HEG4</accession>
<feature type="coiled-coil region" evidence="1">
    <location>
        <begin position="389"/>
        <end position="518"/>
    </location>
</feature>
<feature type="region of interest" description="Disordered" evidence="2">
    <location>
        <begin position="1105"/>
        <end position="1260"/>
    </location>
</feature>
<keyword evidence="3" id="KW-0812">Transmembrane</keyword>
<dbReference type="PANTHER" id="PTHR45615:SF80">
    <property type="entry name" value="GRIP DOMAIN-CONTAINING PROTEIN"/>
    <property type="match status" value="1"/>
</dbReference>
<feature type="compositionally biased region" description="Low complexity" evidence="2">
    <location>
        <begin position="327"/>
        <end position="337"/>
    </location>
</feature>
<feature type="compositionally biased region" description="Polar residues" evidence="2">
    <location>
        <begin position="1126"/>
        <end position="1190"/>
    </location>
</feature>